<evidence type="ECO:0000256" key="4">
    <source>
        <dbReference type="ARBA" id="ARBA00012640"/>
    </source>
</evidence>
<dbReference type="NCBIfam" id="TIGR01488">
    <property type="entry name" value="HAD-SF-IB"/>
    <property type="match status" value="1"/>
</dbReference>
<evidence type="ECO:0000256" key="9">
    <source>
        <dbReference type="ARBA" id="ARBA00022842"/>
    </source>
</evidence>
<keyword evidence="9" id="KW-0460">Magnesium</keyword>
<dbReference type="SUPFAM" id="SSF56784">
    <property type="entry name" value="HAD-like"/>
    <property type="match status" value="1"/>
</dbReference>
<dbReference type="EC" id="3.1.3.3" evidence="4"/>
<evidence type="ECO:0000256" key="13">
    <source>
        <dbReference type="ARBA" id="ARBA00048523"/>
    </source>
</evidence>
<comment type="cofactor">
    <cofactor evidence="1">
        <name>Mg(2+)</name>
        <dbReference type="ChEBI" id="CHEBI:18420"/>
    </cofactor>
</comment>
<dbReference type="SFLD" id="SFLDG01137">
    <property type="entry name" value="C1.6.1:_Phosphoserine_Phosphat"/>
    <property type="match status" value="1"/>
</dbReference>
<evidence type="ECO:0000256" key="10">
    <source>
        <dbReference type="ARBA" id="ARBA00023299"/>
    </source>
</evidence>
<evidence type="ECO:0000256" key="11">
    <source>
        <dbReference type="ARBA" id="ARBA00031693"/>
    </source>
</evidence>
<dbReference type="PANTHER" id="PTHR43344">
    <property type="entry name" value="PHOSPHOSERINE PHOSPHATASE"/>
    <property type="match status" value="1"/>
</dbReference>
<protein>
    <recommendedName>
        <fullName evidence="5">Phosphoserine phosphatase</fullName>
        <ecNumber evidence="4">3.1.3.3</ecNumber>
    </recommendedName>
    <alternativeName>
        <fullName evidence="11">O-phosphoserine phosphohydrolase</fullName>
    </alternativeName>
</protein>
<comment type="similarity">
    <text evidence="3">Belongs to the HAD-like hydrolase superfamily. SerB family.</text>
</comment>
<comment type="pathway">
    <text evidence="2">Amino-acid biosynthesis; L-serine biosynthesis; L-serine from 3-phospho-D-glycerate: step 3/3.</text>
</comment>
<feature type="domain" description="DUF4072" evidence="14">
    <location>
        <begin position="4"/>
        <end position="49"/>
    </location>
</feature>
<dbReference type="SFLD" id="SFLDG01136">
    <property type="entry name" value="C1.6:_Phosphoserine_Phosphatas"/>
    <property type="match status" value="1"/>
</dbReference>
<dbReference type="Gene3D" id="3.40.50.1000">
    <property type="entry name" value="HAD superfamily/HAD-like"/>
    <property type="match status" value="1"/>
</dbReference>
<evidence type="ECO:0000256" key="1">
    <source>
        <dbReference type="ARBA" id="ARBA00001946"/>
    </source>
</evidence>
<dbReference type="Gene3D" id="1.10.150.210">
    <property type="entry name" value="Phosphoserine phosphatase, domain 2"/>
    <property type="match status" value="1"/>
</dbReference>
<dbReference type="NCBIfam" id="TIGR00338">
    <property type="entry name" value="serB"/>
    <property type="match status" value="1"/>
</dbReference>
<evidence type="ECO:0000256" key="5">
    <source>
        <dbReference type="ARBA" id="ARBA00015196"/>
    </source>
</evidence>
<dbReference type="GO" id="GO:0016787">
    <property type="term" value="F:hydrolase activity"/>
    <property type="evidence" value="ECO:0007669"/>
    <property type="project" value="UniProtKB-KW"/>
</dbReference>
<organism evidence="15 16">
    <name type="scientific">Parachitinimonas caeni</name>
    <dbReference type="NCBI Taxonomy" id="3031301"/>
    <lineage>
        <taxon>Bacteria</taxon>
        <taxon>Pseudomonadati</taxon>
        <taxon>Pseudomonadota</taxon>
        <taxon>Betaproteobacteria</taxon>
        <taxon>Neisseriales</taxon>
        <taxon>Chitinibacteraceae</taxon>
        <taxon>Parachitinimonas</taxon>
    </lineage>
</organism>
<proteinExistence type="inferred from homology"/>
<evidence type="ECO:0000256" key="12">
    <source>
        <dbReference type="ARBA" id="ARBA00048138"/>
    </source>
</evidence>
<comment type="catalytic activity">
    <reaction evidence="12">
        <text>O-phospho-L-serine + H2O = L-serine + phosphate</text>
        <dbReference type="Rhea" id="RHEA:21208"/>
        <dbReference type="ChEBI" id="CHEBI:15377"/>
        <dbReference type="ChEBI" id="CHEBI:33384"/>
        <dbReference type="ChEBI" id="CHEBI:43474"/>
        <dbReference type="ChEBI" id="CHEBI:57524"/>
        <dbReference type="EC" id="3.1.3.3"/>
    </reaction>
</comment>
<dbReference type="InterPro" id="IPR036412">
    <property type="entry name" value="HAD-like_sf"/>
</dbReference>
<dbReference type="InterPro" id="IPR023214">
    <property type="entry name" value="HAD_sf"/>
</dbReference>
<dbReference type="CDD" id="cd07500">
    <property type="entry name" value="HAD_PSP"/>
    <property type="match status" value="1"/>
</dbReference>
<accession>A0ABT7E1K9</accession>
<gene>
    <name evidence="15" type="primary">serB</name>
    <name evidence="15" type="ORF">PZA18_19310</name>
</gene>
<evidence type="ECO:0000313" key="16">
    <source>
        <dbReference type="Proteomes" id="UP001172778"/>
    </source>
</evidence>
<name>A0ABT7E1K9_9NEIS</name>
<keyword evidence="10" id="KW-0718">Serine biosynthesis</keyword>
<dbReference type="InterPro" id="IPR050582">
    <property type="entry name" value="HAD-like_SerB"/>
</dbReference>
<keyword evidence="16" id="KW-1185">Reference proteome</keyword>
<dbReference type="Gene3D" id="3.30.70.2020">
    <property type="match status" value="1"/>
</dbReference>
<evidence type="ECO:0000256" key="2">
    <source>
        <dbReference type="ARBA" id="ARBA00005135"/>
    </source>
</evidence>
<dbReference type="PANTHER" id="PTHR43344:SF2">
    <property type="entry name" value="PHOSPHOSERINE PHOSPHATASE"/>
    <property type="match status" value="1"/>
</dbReference>
<evidence type="ECO:0000256" key="3">
    <source>
        <dbReference type="ARBA" id="ARBA00009184"/>
    </source>
</evidence>
<evidence type="ECO:0000259" key="14">
    <source>
        <dbReference type="Pfam" id="PF13284"/>
    </source>
</evidence>
<dbReference type="Pfam" id="PF12710">
    <property type="entry name" value="HAD"/>
    <property type="match status" value="1"/>
</dbReference>
<dbReference type="SFLD" id="SFLDS00003">
    <property type="entry name" value="Haloacid_Dehalogenase"/>
    <property type="match status" value="1"/>
</dbReference>
<dbReference type="InterPro" id="IPR025138">
    <property type="entry name" value="DUF4072"/>
</dbReference>
<keyword evidence="6" id="KW-0028">Amino-acid biosynthesis</keyword>
<dbReference type="RefSeq" id="WP_284102516.1">
    <property type="nucleotide sequence ID" value="NZ_JARRAF010000033.1"/>
</dbReference>
<evidence type="ECO:0000256" key="8">
    <source>
        <dbReference type="ARBA" id="ARBA00022801"/>
    </source>
</evidence>
<dbReference type="Proteomes" id="UP001172778">
    <property type="component" value="Unassembled WGS sequence"/>
</dbReference>
<evidence type="ECO:0000256" key="7">
    <source>
        <dbReference type="ARBA" id="ARBA00022723"/>
    </source>
</evidence>
<dbReference type="InterPro" id="IPR004469">
    <property type="entry name" value="PSP"/>
</dbReference>
<keyword evidence="7" id="KW-0479">Metal-binding</keyword>
<comment type="caution">
    <text evidence="15">The sequence shown here is derived from an EMBL/GenBank/DDBJ whole genome shotgun (WGS) entry which is preliminary data.</text>
</comment>
<evidence type="ECO:0000313" key="15">
    <source>
        <dbReference type="EMBL" id="MDK2126197.1"/>
    </source>
</evidence>
<sequence>MYKLVIQAPEVATQDLKQLAKLTKAQQIDAIHPQAFKLLGADPSTRRAVEDYCESAGLDFAFMPAEATLKDIGLVVMDMDSTLITIECIDEIADMLGVKAQVAAITERSMRGELDFPQSLRERVSLLAGLEESALERVYRERLQLTPGAEKMLAAVHAAGGKSLLISGGFTFFTERLKAKLGLHYAVANTLEVRDGKLTGKVLGDIIDAQSKADWLVRLRTELQLERLQTIAIGDGANDLKMLAKAGYGIAFHAKPIVRAQAAYAINHCGLDGLLAMFG</sequence>
<evidence type="ECO:0000256" key="6">
    <source>
        <dbReference type="ARBA" id="ARBA00022605"/>
    </source>
</evidence>
<keyword evidence="8 15" id="KW-0378">Hydrolase</keyword>
<dbReference type="SFLD" id="SFLDF00029">
    <property type="entry name" value="phosphoserine_phosphatase"/>
    <property type="match status" value="1"/>
</dbReference>
<dbReference type="Pfam" id="PF13284">
    <property type="entry name" value="DUF4072"/>
    <property type="match status" value="1"/>
</dbReference>
<dbReference type="EMBL" id="JARRAF010000033">
    <property type="protein sequence ID" value="MDK2126197.1"/>
    <property type="molecule type" value="Genomic_DNA"/>
</dbReference>
<reference evidence="15" key="1">
    <citation type="submission" date="2023-03" db="EMBL/GenBank/DDBJ databases">
        <title>Chitinimonas shenzhenensis gen. nov., sp. nov., a novel member of family Burkholderiaceae isolated from activated sludge collected in Shen Zhen, China.</title>
        <authorList>
            <person name="Wang X."/>
        </authorList>
    </citation>
    <scope>NUCLEOTIDE SEQUENCE</scope>
    <source>
        <strain evidence="15">DQS-5</strain>
    </source>
</reference>
<comment type="catalytic activity">
    <reaction evidence="13">
        <text>O-phospho-D-serine + H2O = D-serine + phosphate</text>
        <dbReference type="Rhea" id="RHEA:24873"/>
        <dbReference type="ChEBI" id="CHEBI:15377"/>
        <dbReference type="ChEBI" id="CHEBI:35247"/>
        <dbReference type="ChEBI" id="CHEBI:43474"/>
        <dbReference type="ChEBI" id="CHEBI:58680"/>
        <dbReference type="EC" id="3.1.3.3"/>
    </reaction>
</comment>